<evidence type="ECO:0000256" key="1">
    <source>
        <dbReference type="SAM" id="Phobius"/>
    </source>
</evidence>
<evidence type="ECO:0000313" key="3">
    <source>
        <dbReference type="Proteomes" id="UP001597024"/>
    </source>
</evidence>
<reference evidence="3" key="1">
    <citation type="journal article" date="2019" name="Int. J. Syst. Evol. Microbiol.">
        <title>The Global Catalogue of Microorganisms (GCM) 10K type strain sequencing project: providing services to taxonomists for standard genome sequencing and annotation.</title>
        <authorList>
            <consortium name="The Broad Institute Genomics Platform"/>
            <consortium name="The Broad Institute Genome Sequencing Center for Infectious Disease"/>
            <person name="Wu L."/>
            <person name="Ma J."/>
        </authorList>
    </citation>
    <scope>NUCLEOTIDE SEQUENCE [LARGE SCALE GENOMIC DNA]</scope>
    <source>
        <strain evidence="3">CCUG 62974</strain>
    </source>
</reference>
<dbReference type="EMBL" id="JBHTHX010000275">
    <property type="protein sequence ID" value="MFD0885037.1"/>
    <property type="molecule type" value="Genomic_DNA"/>
</dbReference>
<dbReference type="InterPro" id="IPR036259">
    <property type="entry name" value="MFS_trans_sf"/>
</dbReference>
<protein>
    <recommendedName>
        <fullName evidence="4">Major facilitator superfamily (MFS) profile domain-containing protein</fullName>
    </recommendedName>
</protein>
<dbReference type="Proteomes" id="UP001597024">
    <property type="component" value="Unassembled WGS sequence"/>
</dbReference>
<keyword evidence="1" id="KW-0472">Membrane</keyword>
<dbReference type="SUPFAM" id="SSF103473">
    <property type="entry name" value="MFS general substrate transporter"/>
    <property type="match status" value="1"/>
</dbReference>
<name>A0ABW3DQS5_9ACTN</name>
<keyword evidence="1" id="KW-1133">Transmembrane helix</keyword>
<keyword evidence="1" id="KW-0812">Transmembrane</keyword>
<sequence>MIGLGHGLVTPSIMASAYRTLPRAAVPEAATASQIVIRVGTALGAAVTAVILQALTRSYGTAAFAGGFAWTLVIIAVALVPALMIPRHRPPAP</sequence>
<feature type="transmembrane region" description="Helical" evidence="1">
    <location>
        <begin position="35"/>
        <end position="56"/>
    </location>
</feature>
<accession>A0ABW3DQS5</accession>
<comment type="caution">
    <text evidence="2">The sequence shown here is derived from an EMBL/GenBank/DDBJ whole genome shotgun (WGS) entry which is preliminary data.</text>
</comment>
<keyword evidence="3" id="KW-1185">Reference proteome</keyword>
<gene>
    <name evidence="2" type="ORF">ACFQ08_10805</name>
</gene>
<organism evidence="2 3">
    <name type="scientific">Streptosporangium algeriense</name>
    <dbReference type="NCBI Taxonomy" id="1682748"/>
    <lineage>
        <taxon>Bacteria</taxon>
        <taxon>Bacillati</taxon>
        <taxon>Actinomycetota</taxon>
        <taxon>Actinomycetes</taxon>
        <taxon>Streptosporangiales</taxon>
        <taxon>Streptosporangiaceae</taxon>
        <taxon>Streptosporangium</taxon>
    </lineage>
</organism>
<proteinExistence type="predicted"/>
<evidence type="ECO:0000313" key="2">
    <source>
        <dbReference type="EMBL" id="MFD0885037.1"/>
    </source>
</evidence>
<evidence type="ECO:0008006" key="4">
    <source>
        <dbReference type="Google" id="ProtNLM"/>
    </source>
</evidence>
<feature type="transmembrane region" description="Helical" evidence="1">
    <location>
        <begin position="62"/>
        <end position="85"/>
    </location>
</feature>